<protein>
    <submittedName>
        <fullName evidence="2">Uncharacterized protein</fullName>
    </submittedName>
</protein>
<sequence>MSISFEDEEDVSEAALEACLMKDPKSQDIAHLREVVFWLRWEVEHYRSKLDFYEGKVEQAKETMSSVKRKLSRVMEIIC</sequence>
<dbReference type="HOGENOM" id="CLU_147624_1_0_1"/>
<dbReference type="AlphaFoldDB" id="U5D1N2"/>
<evidence type="ECO:0000313" key="3">
    <source>
        <dbReference type="Proteomes" id="UP000017836"/>
    </source>
</evidence>
<evidence type="ECO:0000256" key="1">
    <source>
        <dbReference type="SAM" id="Coils"/>
    </source>
</evidence>
<dbReference type="EMBL" id="KI392485">
    <property type="protein sequence ID" value="ERN16135.1"/>
    <property type="molecule type" value="Genomic_DNA"/>
</dbReference>
<organism evidence="2 3">
    <name type="scientific">Amborella trichopoda</name>
    <dbReference type="NCBI Taxonomy" id="13333"/>
    <lineage>
        <taxon>Eukaryota</taxon>
        <taxon>Viridiplantae</taxon>
        <taxon>Streptophyta</taxon>
        <taxon>Embryophyta</taxon>
        <taxon>Tracheophyta</taxon>
        <taxon>Spermatophyta</taxon>
        <taxon>Magnoliopsida</taxon>
        <taxon>Amborellales</taxon>
        <taxon>Amborellaceae</taxon>
        <taxon>Amborella</taxon>
    </lineage>
</organism>
<gene>
    <name evidence="2" type="ORF">AMTR_s00030p00204560</name>
</gene>
<accession>U5D1N2</accession>
<evidence type="ECO:0000313" key="2">
    <source>
        <dbReference type="EMBL" id="ERN16135.1"/>
    </source>
</evidence>
<dbReference type="Proteomes" id="UP000017836">
    <property type="component" value="Unassembled WGS sequence"/>
</dbReference>
<keyword evidence="1" id="KW-0175">Coiled coil</keyword>
<proteinExistence type="predicted"/>
<name>U5D1N2_AMBTC</name>
<feature type="coiled-coil region" evidence="1">
    <location>
        <begin position="43"/>
        <end position="70"/>
    </location>
</feature>
<reference evidence="3" key="1">
    <citation type="journal article" date="2013" name="Science">
        <title>The Amborella genome and the evolution of flowering plants.</title>
        <authorList>
            <consortium name="Amborella Genome Project"/>
        </authorList>
    </citation>
    <scope>NUCLEOTIDE SEQUENCE [LARGE SCALE GENOMIC DNA]</scope>
</reference>
<keyword evidence="3" id="KW-1185">Reference proteome</keyword>
<dbReference type="Gramene" id="ERN16135">
    <property type="protein sequence ID" value="ERN16135"/>
    <property type="gene ID" value="AMTR_s00030p00204560"/>
</dbReference>